<dbReference type="Proteomes" id="UP000237246">
    <property type="component" value="Unassembled WGS sequence"/>
</dbReference>
<reference evidence="1 2" key="1">
    <citation type="submission" date="2018-01" db="EMBL/GenBank/DDBJ databases">
        <title>Comparison of the Chinese Bamboo Partridge and Red Junglefowl genome sequences highlights the importance of demography in genome evolution.</title>
        <authorList>
            <person name="Tiley G.P."/>
            <person name="Kimball R.T."/>
            <person name="Braun E.L."/>
            <person name="Burleigh J.G."/>
        </authorList>
    </citation>
    <scope>NUCLEOTIDE SEQUENCE [LARGE SCALE GENOMIC DNA]</scope>
    <source>
        <strain evidence="1">RTK389</strain>
        <tissue evidence="1">Blood</tissue>
    </source>
</reference>
<dbReference type="EMBL" id="PPHD01050094">
    <property type="protein sequence ID" value="POI23305.1"/>
    <property type="molecule type" value="Genomic_DNA"/>
</dbReference>
<accession>A0A2P4SGR0</accession>
<organism evidence="1 2">
    <name type="scientific">Bambusicola thoracicus</name>
    <name type="common">Chinese bamboo-partridge</name>
    <name type="synonym">Perdix thoracica</name>
    <dbReference type="NCBI Taxonomy" id="9083"/>
    <lineage>
        <taxon>Eukaryota</taxon>
        <taxon>Metazoa</taxon>
        <taxon>Chordata</taxon>
        <taxon>Craniata</taxon>
        <taxon>Vertebrata</taxon>
        <taxon>Euteleostomi</taxon>
        <taxon>Archelosauria</taxon>
        <taxon>Archosauria</taxon>
        <taxon>Dinosauria</taxon>
        <taxon>Saurischia</taxon>
        <taxon>Theropoda</taxon>
        <taxon>Coelurosauria</taxon>
        <taxon>Aves</taxon>
        <taxon>Neognathae</taxon>
        <taxon>Galloanserae</taxon>
        <taxon>Galliformes</taxon>
        <taxon>Phasianidae</taxon>
        <taxon>Perdicinae</taxon>
        <taxon>Bambusicola</taxon>
    </lineage>
</organism>
<evidence type="ECO:0000313" key="1">
    <source>
        <dbReference type="EMBL" id="POI23305.1"/>
    </source>
</evidence>
<evidence type="ECO:0000313" key="2">
    <source>
        <dbReference type="Proteomes" id="UP000237246"/>
    </source>
</evidence>
<sequence>MKPVALLAELYQK</sequence>
<proteinExistence type="predicted"/>
<gene>
    <name evidence="1" type="ORF">CIB84_012946</name>
</gene>
<name>A0A2P4SGR0_BAMTH</name>
<comment type="caution">
    <text evidence="1">The sequence shown here is derived from an EMBL/GenBank/DDBJ whole genome shotgun (WGS) entry which is preliminary data.</text>
</comment>
<protein>
    <submittedName>
        <fullName evidence="1">Uncharacterized protein</fullName>
    </submittedName>
</protein>
<keyword evidence="2" id="KW-1185">Reference proteome</keyword>